<dbReference type="UniPathway" id="UPA00152"/>
<keyword evidence="7" id="KW-0150">Chloroplast</keyword>
<keyword evidence="13" id="KW-0035">Amyloplast</keyword>
<name>A0A078J1L6_BRANA</name>
<feature type="region of interest" description="Disordered" evidence="14">
    <location>
        <begin position="111"/>
        <end position="238"/>
    </location>
</feature>
<evidence type="ECO:0000313" key="17">
    <source>
        <dbReference type="Proteomes" id="UP000028999"/>
    </source>
</evidence>
<keyword evidence="12" id="KW-0809">Transit peptide</keyword>
<evidence type="ECO:0000256" key="2">
    <source>
        <dbReference type="ARBA" id="ARBA00004229"/>
    </source>
</evidence>
<evidence type="ECO:0000256" key="11">
    <source>
        <dbReference type="ARBA" id="ARBA00022922"/>
    </source>
</evidence>
<dbReference type="PaxDb" id="3708-A0A078J1L6"/>
<sequence>MASSVTESSFPILCQIKSQPRVTWRSVVRVSFPDFASGSLSFRRRSFVVGQRWKFVSCVGSDSSGAASGGDDEQQEDALQATIDKSKKVLDMQRNLLHQIAERRKLVSSIKDTTPNLDHGKPSANEDYGSSSSSVSANTDAIKKEENGNGSASSSSYGKSSLNKVPEANKTSPLLERSKLSSASSPATSPEKEKPSGVASRGKPWSSVTEEYMETKEEKTHEEEASSDTVRDEEKPPPLAGANVMNVILVAAECAPFSKTTPLVILFDCGLGDVAGALPKALARRGHRVMVVVPRYAEYEEAKDVGVRKRYKVAGQDMEVMYFHAYIDGVDFVFIDSPVLRHLSNNIYGGNRLDILKRMVLFCKAAVEVPWYVPCGGVCYGDGNLAFIANDWHTALLPVYLKAYYRDHGLMKYTRSVLVIHNIAHQGRGPVDDFSYVDLPGHYLDSFKLYDPVGGEHFNIFAAGLKAADRVLTVSHGYSWEVRAVRFKPALRDEVWNRSAGKLIHALGNCVLTYREYKESWEGLQRRGMIQDLSWDNAAEKYEEVLVAAKYHW</sequence>
<dbReference type="SUPFAM" id="SSF53756">
    <property type="entry name" value="UDP-Glycosyltransferase/glycogen phosphorylase"/>
    <property type="match status" value="1"/>
</dbReference>
<evidence type="ECO:0000313" key="16">
    <source>
        <dbReference type="EMBL" id="CDY55806.1"/>
    </source>
</evidence>
<comment type="pathway">
    <text evidence="4">Glycan biosynthesis; starch biosynthesis.</text>
</comment>
<comment type="catalytic activity">
    <reaction evidence="1">
        <text>[(1-&gt;4)-alpha-D-glucosyl](n) + ADP-alpha-D-glucose = [(1-&gt;4)-alpha-D-glucosyl](n+1) + ADP + H(+)</text>
        <dbReference type="Rhea" id="RHEA:18189"/>
        <dbReference type="Rhea" id="RHEA-COMP:9584"/>
        <dbReference type="Rhea" id="RHEA-COMP:9587"/>
        <dbReference type="ChEBI" id="CHEBI:15378"/>
        <dbReference type="ChEBI" id="CHEBI:15444"/>
        <dbReference type="ChEBI" id="CHEBI:57498"/>
        <dbReference type="ChEBI" id="CHEBI:456216"/>
        <dbReference type="EC" id="2.4.1.21"/>
    </reaction>
</comment>
<proteinExistence type="inferred from homology"/>
<dbReference type="GO" id="GO:0009011">
    <property type="term" value="F:alpha-1,4-glucan glucosyltransferase (ADP-glucose donor) activity"/>
    <property type="evidence" value="ECO:0007669"/>
    <property type="project" value="UniProtKB-EC"/>
</dbReference>
<evidence type="ECO:0000256" key="8">
    <source>
        <dbReference type="ARBA" id="ARBA00022640"/>
    </source>
</evidence>
<accession>A0A078J1L6</accession>
<evidence type="ECO:0000259" key="15">
    <source>
        <dbReference type="Pfam" id="PF08323"/>
    </source>
</evidence>
<protein>
    <recommendedName>
        <fullName evidence="6">starch synthase</fullName>
        <ecNumber evidence="6">2.4.1.21</ecNumber>
    </recommendedName>
</protein>
<comment type="similarity">
    <text evidence="5">Belongs to the glycosyltransferase 1 family. Bacterial/plant glycogen synthase subfamily.</text>
</comment>
<keyword evidence="17" id="KW-1185">Reference proteome</keyword>
<dbReference type="Gramene" id="CDY55806">
    <property type="protein sequence ID" value="CDY55806"/>
    <property type="gene ID" value="GSBRNA2T00017362001"/>
</dbReference>
<evidence type="ECO:0000256" key="12">
    <source>
        <dbReference type="ARBA" id="ARBA00022946"/>
    </source>
</evidence>
<evidence type="ECO:0000256" key="10">
    <source>
        <dbReference type="ARBA" id="ARBA00022679"/>
    </source>
</evidence>
<dbReference type="Pfam" id="PF08323">
    <property type="entry name" value="Glyco_transf_5"/>
    <property type="match status" value="1"/>
</dbReference>
<evidence type="ECO:0000256" key="14">
    <source>
        <dbReference type="SAM" id="MobiDB-lite"/>
    </source>
</evidence>
<feature type="compositionally biased region" description="Low complexity" evidence="14">
    <location>
        <begin position="148"/>
        <end position="163"/>
    </location>
</feature>
<evidence type="ECO:0000256" key="13">
    <source>
        <dbReference type="ARBA" id="ARBA00023234"/>
    </source>
</evidence>
<dbReference type="GO" id="GO:0010021">
    <property type="term" value="P:amylopectin biosynthetic process"/>
    <property type="evidence" value="ECO:0007669"/>
    <property type="project" value="UniProtKB-ARBA"/>
</dbReference>
<dbReference type="STRING" id="3708.A0A078J1L6"/>
<dbReference type="InterPro" id="IPR013534">
    <property type="entry name" value="Starch_synth_cat_dom"/>
</dbReference>
<keyword evidence="10" id="KW-0808">Transferase</keyword>
<feature type="compositionally biased region" description="Low complexity" evidence="14">
    <location>
        <begin position="180"/>
        <end position="189"/>
    </location>
</feature>
<evidence type="ECO:0000256" key="7">
    <source>
        <dbReference type="ARBA" id="ARBA00022528"/>
    </source>
</evidence>
<dbReference type="GO" id="GO:0009501">
    <property type="term" value="C:amyloplast"/>
    <property type="evidence" value="ECO:0007669"/>
    <property type="project" value="UniProtKB-SubCell"/>
</dbReference>
<dbReference type="GO" id="GO:0009507">
    <property type="term" value="C:chloroplast"/>
    <property type="evidence" value="ECO:0007669"/>
    <property type="project" value="UniProtKB-SubCell"/>
</dbReference>
<comment type="subcellular location">
    <subcellularLocation>
        <location evidence="3">Plastid</location>
        <location evidence="3">Amyloplast</location>
    </subcellularLocation>
    <subcellularLocation>
        <location evidence="2">Plastid</location>
        <location evidence="2">Chloroplast</location>
    </subcellularLocation>
</comment>
<gene>
    <name evidence="16" type="primary">BnaCnng29150D</name>
    <name evidence="16" type="ORF">GSBRNA2T00017362001</name>
</gene>
<dbReference type="PANTHER" id="PTHR45825:SF2">
    <property type="entry name" value="STARCH SYNTHASE 2, CHLOROPLASTIC_AMYLOPLASTIC"/>
    <property type="match status" value="1"/>
</dbReference>
<evidence type="ECO:0000256" key="4">
    <source>
        <dbReference type="ARBA" id="ARBA00004727"/>
    </source>
</evidence>
<dbReference type="EC" id="2.4.1.21" evidence="6"/>
<dbReference type="Gene3D" id="3.40.50.2000">
    <property type="entry name" value="Glycogen Phosphorylase B"/>
    <property type="match status" value="1"/>
</dbReference>
<keyword evidence="11" id="KW-0750">Starch biosynthesis</keyword>
<dbReference type="EMBL" id="LK033429">
    <property type="protein sequence ID" value="CDY55806.1"/>
    <property type="molecule type" value="Genomic_DNA"/>
</dbReference>
<keyword evidence="9" id="KW-0328">Glycosyltransferase</keyword>
<feature type="domain" description="Starch synthase catalytic" evidence="15">
    <location>
        <begin position="246"/>
        <end position="485"/>
    </location>
</feature>
<dbReference type="Proteomes" id="UP000028999">
    <property type="component" value="Unassembled WGS sequence"/>
</dbReference>
<dbReference type="GO" id="GO:0019252">
    <property type="term" value="P:starch biosynthetic process"/>
    <property type="evidence" value="ECO:0007669"/>
    <property type="project" value="UniProtKB-UniPathway"/>
</dbReference>
<dbReference type="AlphaFoldDB" id="A0A078J1L6"/>
<evidence type="ECO:0000256" key="1">
    <source>
        <dbReference type="ARBA" id="ARBA00001478"/>
    </source>
</evidence>
<reference evidence="16 17" key="1">
    <citation type="journal article" date="2014" name="Science">
        <title>Plant genetics. Early allopolyploid evolution in the post-Neolithic Brassica napus oilseed genome.</title>
        <authorList>
            <person name="Chalhoub B."/>
            <person name="Denoeud F."/>
            <person name="Liu S."/>
            <person name="Parkin I.A."/>
            <person name="Tang H."/>
            <person name="Wang X."/>
            <person name="Chiquet J."/>
            <person name="Belcram H."/>
            <person name="Tong C."/>
            <person name="Samans B."/>
            <person name="Correa M."/>
            <person name="Da Silva C."/>
            <person name="Just J."/>
            <person name="Falentin C."/>
            <person name="Koh C.S."/>
            <person name="Le Clainche I."/>
            <person name="Bernard M."/>
            <person name="Bento P."/>
            <person name="Noel B."/>
            <person name="Labadie K."/>
            <person name="Alberti A."/>
            <person name="Charles M."/>
            <person name="Arnaud D."/>
            <person name="Guo H."/>
            <person name="Daviaud C."/>
            <person name="Alamery S."/>
            <person name="Jabbari K."/>
            <person name="Zhao M."/>
            <person name="Edger P.P."/>
            <person name="Chelaifa H."/>
            <person name="Tack D."/>
            <person name="Lassalle G."/>
            <person name="Mestiri I."/>
            <person name="Schnel N."/>
            <person name="Le Paslier M.C."/>
            <person name="Fan G."/>
            <person name="Renault V."/>
            <person name="Bayer P.E."/>
            <person name="Golicz A.A."/>
            <person name="Manoli S."/>
            <person name="Lee T.H."/>
            <person name="Thi V.H."/>
            <person name="Chalabi S."/>
            <person name="Hu Q."/>
            <person name="Fan C."/>
            <person name="Tollenaere R."/>
            <person name="Lu Y."/>
            <person name="Battail C."/>
            <person name="Shen J."/>
            <person name="Sidebottom C.H."/>
            <person name="Wang X."/>
            <person name="Canaguier A."/>
            <person name="Chauveau A."/>
            <person name="Berard A."/>
            <person name="Deniot G."/>
            <person name="Guan M."/>
            <person name="Liu Z."/>
            <person name="Sun F."/>
            <person name="Lim Y.P."/>
            <person name="Lyons E."/>
            <person name="Town C.D."/>
            <person name="Bancroft I."/>
            <person name="Wang X."/>
            <person name="Meng J."/>
            <person name="Ma J."/>
            <person name="Pires J.C."/>
            <person name="King G.J."/>
            <person name="Brunel D."/>
            <person name="Delourme R."/>
            <person name="Renard M."/>
            <person name="Aury J.M."/>
            <person name="Adams K.L."/>
            <person name="Batley J."/>
            <person name="Snowdon R.J."/>
            <person name="Tost J."/>
            <person name="Edwards D."/>
            <person name="Zhou Y."/>
            <person name="Hua W."/>
            <person name="Sharpe A.G."/>
            <person name="Paterson A.H."/>
            <person name="Guan C."/>
            <person name="Wincker P."/>
        </authorList>
    </citation>
    <scope>NUCLEOTIDE SEQUENCE [LARGE SCALE GENOMIC DNA]</scope>
    <source>
        <strain evidence="17">cv. Darmor-bzh</strain>
    </source>
</reference>
<dbReference type="OMA" id="DIHHYEK"/>
<evidence type="ECO:0000256" key="6">
    <source>
        <dbReference type="ARBA" id="ARBA00012588"/>
    </source>
</evidence>
<feature type="compositionally biased region" description="Basic and acidic residues" evidence="14">
    <location>
        <begin position="213"/>
        <end position="236"/>
    </location>
</feature>
<dbReference type="FunFam" id="3.40.50.2000:FF:000048">
    <property type="entry name" value="Starch synthase, chloroplastic/amyloplastic"/>
    <property type="match status" value="1"/>
</dbReference>
<keyword evidence="8" id="KW-0934">Plastid</keyword>
<evidence type="ECO:0000256" key="9">
    <source>
        <dbReference type="ARBA" id="ARBA00022676"/>
    </source>
</evidence>
<organism evidence="16 17">
    <name type="scientific">Brassica napus</name>
    <name type="common">Rape</name>
    <dbReference type="NCBI Taxonomy" id="3708"/>
    <lineage>
        <taxon>Eukaryota</taxon>
        <taxon>Viridiplantae</taxon>
        <taxon>Streptophyta</taxon>
        <taxon>Embryophyta</taxon>
        <taxon>Tracheophyta</taxon>
        <taxon>Spermatophyta</taxon>
        <taxon>Magnoliopsida</taxon>
        <taxon>eudicotyledons</taxon>
        <taxon>Gunneridae</taxon>
        <taxon>Pentapetalae</taxon>
        <taxon>rosids</taxon>
        <taxon>malvids</taxon>
        <taxon>Brassicales</taxon>
        <taxon>Brassicaceae</taxon>
        <taxon>Brassiceae</taxon>
        <taxon>Brassica</taxon>
    </lineage>
</organism>
<evidence type="ECO:0000256" key="5">
    <source>
        <dbReference type="ARBA" id="ARBA00010281"/>
    </source>
</evidence>
<dbReference type="PANTHER" id="PTHR45825">
    <property type="entry name" value="GRANULE-BOUND STARCH SYNTHASE 1, CHLOROPLASTIC/AMYLOPLASTIC"/>
    <property type="match status" value="1"/>
</dbReference>
<evidence type="ECO:0000256" key="3">
    <source>
        <dbReference type="ARBA" id="ARBA00004602"/>
    </source>
</evidence>